<dbReference type="InterPro" id="IPR029068">
    <property type="entry name" value="Glyas_Bleomycin-R_OHBP_Dase"/>
</dbReference>
<dbReference type="PROSITE" id="PS51819">
    <property type="entry name" value="VOC"/>
    <property type="match status" value="1"/>
</dbReference>
<dbReference type="InterPro" id="IPR050383">
    <property type="entry name" value="GlyoxalaseI/FosfomycinResist"/>
</dbReference>
<protein>
    <submittedName>
        <fullName evidence="2">Virulence protein</fullName>
    </submittedName>
</protein>
<dbReference type="Pfam" id="PF00903">
    <property type="entry name" value="Glyoxalase"/>
    <property type="match status" value="1"/>
</dbReference>
<name>A0A4U8Q593_9FIRM</name>
<dbReference type="InterPro" id="IPR037523">
    <property type="entry name" value="VOC_core"/>
</dbReference>
<dbReference type="Gene3D" id="3.10.180.10">
    <property type="entry name" value="2,3-Dihydroxybiphenyl 1,2-Dioxygenase, domain 1"/>
    <property type="match status" value="1"/>
</dbReference>
<gene>
    <name evidence="2" type="ORF">DSM106044_03110</name>
</gene>
<evidence type="ECO:0000313" key="2">
    <source>
        <dbReference type="EMBL" id="TLD00020.1"/>
    </source>
</evidence>
<reference evidence="2 3" key="1">
    <citation type="journal article" date="2019" name="Anaerobe">
        <title>Detection of Robinsoniella peoriensis in multiple bone samples of a trauma patient.</title>
        <authorList>
            <person name="Schrottner P."/>
            <person name="Hartwich K."/>
            <person name="Bunk B."/>
            <person name="Schober I."/>
            <person name="Helbig S."/>
            <person name="Rudolph W.W."/>
            <person name="Gunzer F."/>
        </authorList>
    </citation>
    <scope>NUCLEOTIDE SEQUENCE [LARGE SCALE GENOMIC DNA]</scope>
    <source>
        <strain evidence="2 3">DSM 106044</strain>
    </source>
</reference>
<dbReference type="AlphaFoldDB" id="A0A4U8Q593"/>
<feature type="domain" description="VOC" evidence="1">
    <location>
        <begin position="39"/>
        <end position="157"/>
    </location>
</feature>
<keyword evidence="3" id="KW-1185">Reference proteome</keyword>
<evidence type="ECO:0000259" key="1">
    <source>
        <dbReference type="PROSITE" id="PS51819"/>
    </source>
</evidence>
<dbReference type="RefSeq" id="WP_201278781.1">
    <property type="nucleotide sequence ID" value="NZ_QGQD01000060.1"/>
</dbReference>
<accession>A0A4U8Q593</accession>
<dbReference type="PANTHER" id="PTHR21366:SF14">
    <property type="entry name" value="GLYOXALASE DOMAIN-CONTAINING PROTEIN 5"/>
    <property type="match status" value="1"/>
</dbReference>
<evidence type="ECO:0000313" key="3">
    <source>
        <dbReference type="Proteomes" id="UP000306509"/>
    </source>
</evidence>
<dbReference type="STRING" id="180332.GCA_000797495_03320"/>
<dbReference type="PANTHER" id="PTHR21366">
    <property type="entry name" value="GLYOXALASE FAMILY PROTEIN"/>
    <property type="match status" value="1"/>
</dbReference>
<comment type="caution">
    <text evidence="2">The sequence shown here is derived from an EMBL/GenBank/DDBJ whole genome shotgun (WGS) entry which is preliminary data.</text>
</comment>
<sequence length="158" mass="17901">MKEKYDIERMPRCDAFNLFYCGSIAGRPAICNGINMIKKIDHIVITTADINACTAFYRALGFDCREANGRWELFSGDFKINVHRRGFELEPKAQNVATGSADLCFELCDPIEVCKERLLEQGLEIELGIVLRHGVLGEMKSLYLRDPDGNLIELCSYE</sequence>
<dbReference type="EMBL" id="QGQD01000060">
    <property type="protein sequence ID" value="TLD00020.1"/>
    <property type="molecule type" value="Genomic_DNA"/>
</dbReference>
<proteinExistence type="predicted"/>
<dbReference type="Proteomes" id="UP000306509">
    <property type="component" value="Unassembled WGS sequence"/>
</dbReference>
<organism evidence="2 3">
    <name type="scientific">Robinsoniella peoriensis</name>
    <dbReference type="NCBI Taxonomy" id="180332"/>
    <lineage>
        <taxon>Bacteria</taxon>
        <taxon>Bacillati</taxon>
        <taxon>Bacillota</taxon>
        <taxon>Clostridia</taxon>
        <taxon>Lachnospirales</taxon>
        <taxon>Lachnospiraceae</taxon>
        <taxon>Robinsoniella</taxon>
    </lineage>
</organism>
<dbReference type="InterPro" id="IPR004360">
    <property type="entry name" value="Glyas_Fos-R_dOase_dom"/>
</dbReference>
<dbReference type="SUPFAM" id="SSF54593">
    <property type="entry name" value="Glyoxalase/Bleomycin resistance protein/Dihydroxybiphenyl dioxygenase"/>
    <property type="match status" value="1"/>
</dbReference>